<keyword evidence="2" id="KW-0479">Metal-binding</keyword>
<protein>
    <submittedName>
        <fullName evidence="8">M48 family metallopeptidase</fullName>
    </submittedName>
</protein>
<dbReference type="Gene3D" id="3.30.2010.10">
    <property type="entry name" value="Metalloproteases ('zincins'), catalytic domain"/>
    <property type="match status" value="1"/>
</dbReference>
<organism evidence="8 9">
    <name type="scientific">Congregibacter brevis</name>
    <dbReference type="NCBI Taxonomy" id="3081201"/>
    <lineage>
        <taxon>Bacteria</taxon>
        <taxon>Pseudomonadati</taxon>
        <taxon>Pseudomonadota</taxon>
        <taxon>Gammaproteobacteria</taxon>
        <taxon>Cellvibrionales</taxon>
        <taxon>Halieaceae</taxon>
        <taxon>Congregibacter</taxon>
    </lineage>
</organism>
<evidence type="ECO:0000313" key="8">
    <source>
        <dbReference type="EMBL" id="WOJ97635.1"/>
    </source>
</evidence>
<gene>
    <name evidence="8" type="ORF">R0137_03450</name>
</gene>
<evidence type="ECO:0000259" key="7">
    <source>
        <dbReference type="Pfam" id="PF01435"/>
    </source>
</evidence>
<dbReference type="InterPro" id="IPR051156">
    <property type="entry name" value="Mito/Outer_Membr_Metalloprot"/>
</dbReference>
<dbReference type="PANTHER" id="PTHR22726">
    <property type="entry name" value="METALLOENDOPEPTIDASE OMA1"/>
    <property type="match status" value="1"/>
</dbReference>
<keyword evidence="3 6" id="KW-0378">Hydrolase</keyword>
<dbReference type="EMBL" id="CP136865">
    <property type="protein sequence ID" value="WOJ97635.1"/>
    <property type="molecule type" value="Genomic_DNA"/>
</dbReference>
<comment type="similarity">
    <text evidence="6">Belongs to the peptidase M48 family.</text>
</comment>
<comment type="cofactor">
    <cofactor evidence="6">
        <name>Zn(2+)</name>
        <dbReference type="ChEBI" id="CHEBI:29105"/>
    </cofactor>
    <text evidence="6">Binds 1 zinc ion per subunit.</text>
</comment>
<keyword evidence="9" id="KW-1185">Reference proteome</keyword>
<evidence type="ECO:0000256" key="1">
    <source>
        <dbReference type="ARBA" id="ARBA00022670"/>
    </source>
</evidence>
<evidence type="ECO:0000256" key="3">
    <source>
        <dbReference type="ARBA" id="ARBA00022801"/>
    </source>
</evidence>
<evidence type="ECO:0000256" key="5">
    <source>
        <dbReference type="ARBA" id="ARBA00023049"/>
    </source>
</evidence>
<evidence type="ECO:0000256" key="2">
    <source>
        <dbReference type="ARBA" id="ARBA00022723"/>
    </source>
</evidence>
<feature type="domain" description="Peptidase M48" evidence="7">
    <location>
        <begin position="100"/>
        <end position="263"/>
    </location>
</feature>
<dbReference type="PANTHER" id="PTHR22726:SF1">
    <property type="entry name" value="METALLOENDOPEPTIDASE OMA1, MITOCHONDRIAL"/>
    <property type="match status" value="1"/>
</dbReference>
<accession>A0ABZ0IH41</accession>
<dbReference type="PROSITE" id="PS51257">
    <property type="entry name" value="PROKAR_LIPOPROTEIN"/>
    <property type="match status" value="1"/>
</dbReference>
<dbReference type="Pfam" id="PF01435">
    <property type="entry name" value="Peptidase_M48"/>
    <property type="match status" value="1"/>
</dbReference>
<dbReference type="Proteomes" id="UP001626549">
    <property type="component" value="Chromosome"/>
</dbReference>
<dbReference type="InterPro" id="IPR001915">
    <property type="entry name" value="Peptidase_M48"/>
</dbReference>
<keyword evidence="5 6" id="KW-0482">Metalloprotease</keyword>
<dbReference type="CDD" id="cd07331">
    <property type="entry name" value="M48C_Oma1_like"/>
    <property type="match status" value="1"/>
</dbReference>
<proteinExistence type="inferred from homology"/>
<keyword evidence="4 6" id="KW-0862">Zinc</keyword>
<name>A0ABZ0IH41_9GAMM</name>
<sequence>MKAYEFIRALRVTAARIPRVAVLAPVLLALLTACTTSPTGRSQFMLISPESAIVESKQAYLSTVGQLNQENKLIDDPRMSDRVATITGRLVTEAIALYPDSADWEWSVAIIDDDETVNAWCMAGGRMAAYTGLFEQLKLTDDEFAQIMGHEISHALANHTAERMSRAMAINVGVIAAGVASDNHIATLAGASLAAKLALELPNSRVAESEADQIGIELATRAGYDPEAAVSLWQKMGGLSDSRPAEFLSTHPAPENRQSALNDLVPEMRALNPQRRMAKVTPITIVR</sequence>
<keyword evidence="1 6" id="KW-0645">Protease</keyword>
<evidence type="ECO:0000313" key="9">
    <source>
        <dbReference type="Proteomes" id="UP001626549"/>
    </source>
</evidence>
<reference evidence="8 9" key="1">
    <citation type="submission" date="2023-10" db="EMBL/GenBank/DDBJ databases">
        <title>Two novel species belonging to the OM43/NOR5 clade.</title>
        <authorList>
            <person name="Park M."/>
        </authorList>
    </citation>
    <scope>NUCLEOTIDE SEQUENCE [LARGE SCALE GENOMIC DNA]</scope>
    <source>
        <strain evidence="8 9">IMCC45268</strain>
    </source>
</reference>
<evidence type="ECO:0000256" key="6">
    <source>
        <dbReference type="RuleBase" id="RU003983"/>
    </source>
</evidence>
<evidence type="ECO:0000256" key="4">
    <source>
        <dbReference type="ARBA" id="ARBA00022833"/>
    </source>
</evidence>
<dbReference type="RefSeq" id="WP_407328559.1">
    <property type="nucleotide sequence ID" value="NZ_CP136865.1"/>
</dbReference>